<dbReference type="InterPro" id="IPR007172">
    <property type="entry name" value="DUF374"/>
</dbReference>
<accession>A0ABT1W6F9</accession>
<evidence type="ECO:0000259" key="1">
    <source>
        <dbReference type="Pfam" id="PF04028"/>
    </source>
</evidence>
<dbReference type="RefSeq" id="WP_422863951.1">
    <property type="nucleotide sequence ID" value="NZ_JAMSKV010000006.1"/>
</dbReference>
<keyword evidence="3" id="KW-1185">Reference proteome</keyword>
<dbReference type="EMBL" id="JAMSKV010000006">
    <property type="protein sequence ID" value="MCQ8278470.1"/>
    <property type="molecule type" value="Genomic_DNA"/>
</dbReference>
<evidence type="ECO:0000313" key="2">
    <source>
        <dbReference type="EMBL" id="MCQ8278470.1"/>
    </source>
</evidence>
<reference evidence="2 3" key="1">
    <citation type="submission" date="2022-06" db="EMBL/GenBank/DDBJ databases">
        <title>Endosaccharibacter gen. nov., sp. nov., endophytic bacteria isolated from sugarcane.</title>
        <authorList>
            <person name="Pitiwittayakul N."/>
            <person name="Yukphan P."/>
            <person name="Charoenyingcharoen P."/>
            <person name="Tanasupawat S."/>
        </authorList>
    </citation>
    <scope>NUCLEOTIDE SEQUENCE [LARGE SCALE GENOMIC DNA]</scope>
    <source>
        <strain evidence="2 3">KSS8</strain>
    </source>
</reference>
<sequence>MIGRTLRGDATYRLLGRAIGLYLGFALRTTRWRFDVPAESWPFLSGAEGRTVILAFWHEFLPLAPALWMRARIVNPALRVSVLISRHRDGRMITDIIGRWGMGAVAGSSAKKSGGRDKGGMAAVRVLLDTLRDGSLVAITPDGPRGPRRALQPGTARLATLSGVPVIACAGITSAHRRLGSWDRMVLPLPFGRGVIRCSAPIELGLAGRNDADAILADAMRQVVQGIGA</sequence>
<protein>
    <submittedName>
        <fullName evidence="2">DUF374 domain-containing protein</fullName>
    </submittedName>
</protein>
<comment type="caution">
    <text evidence="2">The sequence shown here is derived from an EMBL/GenBank/DDBJ whole genome shotgun (WGS) entry which is preliminary data.</text>
</comment>
<organism evidence="2 3">
    <name type="scientific">Endosaccharibacter trunci</name>
    <dbReference type="NCBI Taxonomy" id="2812733"/>
    <lineage>
        <taxon>Bacteria</taxon>
        <taxon>Pseudomonadati</taxon>
        <taxon>Pseudomonadota</taxon>
        <taxon>Alphaproteobacteria</taxon>
        <taxon>Acetobacterales</taxon>
        <taxon>Acetobacteraceae</taxon>
        <taxon>Endosaccharibacter</taxon>
    </lineage>
</organism>
<feature type="domain" description="DUF374" evidence="1">
    <location>
        <begin position="76"/>
        <end position="148"/>
    </location>
</feature>
<gene>
    <name evidence="2" type="ORF">NFI95_08390</name>
</gene>
<dbReference type="Proteomes" id="UP001524587">
    <property type="component" value="Unassembled WGS sequence"/>
</dbReference>
<evidence type="ECO:0000313" key="3">
    <source>
        <dbReference type="Proteomes" id="UP001524587"/>
    </source>
</evidence>
<proteinExistence type="predicted"/>
<name>A0ABT1W6F9_9PROT</name>
<dbReference type="Pfam" id="PF04028">
    <property type="entry name" value="DUF374"/>
    <property type="match status" value="1"/>
</dbReference>